<dbReference type="InterPro" id="IPR013976">
    <property type="entry name" value="HDOD"/>
</dbReference>
<feature type="domain" description="HDOD" evidence="1">
    <location>
        <begin position="17"/>
        <end position="213"/>
    </location>
</feature>
<dbReference type="PANTHER" id="PTHR33525">
    <property type="match status" value="1"/>
</dbReference>
<dbReference type="AlphaFoldDB" id="A0A370D9H7"/>
<protein>
    <recommendedName>
        <fullName evidence="1">HDOD domain-containing protein</fullName>
    </recommendedName>
</protein>
<comment type="caution">
    <text evidence="2">The sequence shown here is derived from an EMBL/GenBank/DDBJ whole genome shotgun (WGS) entry which is preliminary data.</text>
</comment>
<dbReference type="Proteomes" id="UP000254266">
    <property type="component" value="Unassembled WGS sequence"/>
</dbReference>
<dbReference type="Pfam" id="PF08668">
    <property type="entry name" value="HDOD"/>
    <property type="match status" value="1"/>
</dbReference>
<sequence>MQQGLEQWLSFLSGKSLPVLKRTKTDVQALIDQTQLSITQYSGPIVYDAGFSAQIFCHVNTQREKSGKNPLTTMGNALSHLGQAAFQSFLNETPLLENLNLSDKNSQGYMRVLGLACHASLQAKEWAQQRNVAETEETQLATLLQSITELLLWCYGDDVMPKIEELCYVKKQNYEQAAKAVLGCGMRELGAKLSAAWNLPEMATLGLTTRQDDFTLATGVSLSSEMSRIVALNWYGKDATEIIKRIAKYKGRAEGEIERRLHLNAVNVNDTLIGKGYAAPAKLLFQLADDKYKYPQFILSNEEQNKNNHEQADEIKSVINKTHSKDKIKTENEVKKKVKRADVGKDNVKSIDKPEIKTSAARDVILEKIKARKVAAEQEEKTRISSREIEKSPSDLPVNKLKPVEVKKVKSGSIPENKKTAAISKDLAASIKCFQEMVAQAKPAHDLIEYAVKTCLLCGVQRCVFAIKLPGKEMMVSRYSAQVSDDLAINNFKIPINKPHVFKLLMEKSRNLFLNESNAGKYWNFIPETVKLAIGVRSFFAMSIFVNNHAMGLMYADKVKGELTQAEFSQFQGVCRLLAKGIMQSAKNKSDKN</sequence>
<dbReference type="SUPFAM" id="SSF109604">
    <property type="entry name" value="HD-domain/PDEase-like"/>
    <property type="match status" value="1"/>
</dbReference>
<evidence type="ECO:0000313" key="2">
    <source>
        <dbReference type="EMBL" id="RDH81562.1"/>
    </source>
</evidence>
<dbReference type="PANTHER" id="PTHR33525:SF3">
    <property type="entry name" value="RIBONUCLEASE Y"/>
    <property type="match status" value="1"/>
</dbReference>
<evidence type="ECO:0000259" key="1">
    <source>
        <dbReference type="PROSITE" id="PS51833"/>
    </source>
</evidence>
<dbReference type="Gene3D" id="1.10.3210.10">
    <property type="entry name" value="Hypothetical protein af1432"/>
    <property type="match status" value="1"/>
</dbReference>
<proteinExistence type="predicted"/>
<reference evidence="2 3" key="1">
    <citation type="journal article" date="2018" name="ISME J.">
        <title>Endosymbiont genomes yield clues of tubeworm success.</title>
        <authorList>
            <person name="Li Y."/>
            <person name="Liles M.R."/>
            <person name="Halanych K.M."/>
        </authorList>
    </citation>
    <scope>NUCLEOTIDE SEQUENCE [LARGE SCALE GENOMIC DNA]</scope>
    <source>
        <strain evidence="2">A1464</strain>
    </source>
</reference>
<dbReference type="InterPro" id="IPR052340">
    <property type="entry name" value="RNase_Y/CdgJ"/>
</dbReference>
<accession>A0A370D9H7</accession>
<dbReference type="EMBL" id="QFXC01000013">
    <property type="protein sequence ID" value="RDH81562.1"/>
    <property type="molecule type" value="Genomic_DNA"/>
</dbReference>
<dbReference type="PROSITE" id="PS51833">
    <property type="entry name" value="HDOD"/>
    <property type="match status" value="1"/>
</dbReference>
<name>A0A370D9H7_9GAMM</name>
<organism evidence="2 3">
    <name type="scientific">endosymbiont of Galathealinum brachiosum</name>
    <dbReference type="NCBI Taxonomy" id="2200906"/>
    <lineage>
        <taxon>Bacteria</taxon>
        <taxon>Pseudomonadati</taxon>
        <taxon>Pseudomonadota</taxon>
        <taxon>Gammaproteobacteria</taxon>
        <taxon>sulfur-oxidizing symbionts</taxon>
    </lineage>
</organism>
<keyword evidence="3" id="KW-1185">Reference proteome</keyword>
<gene>
    <name evidence="2" type="ORF">DIZ80_15920</name>
</gene>
<evidence type="ECO:0000313" key="3">
    <source>
        <dbReference type="Proteomes" id="UP000254266"/>
    </source>
</evidence>